<comment type="caution">
    <text evidence="2">The sequence shown here is derived from an EMBL/GenBank/DDBJ whole genome shotgun (WGS) entry which is preliminary data.</text>
</comment>
<feature type="compositionally biased region" description="Low complexity" evidence="1">
    <location>
        <begin position="724"/>
        <end position="746"/>
    </location>
</feature>
<feature type="compositionally biased region" description="Low complexity" evidence="1">
    <location>
        <begin position="440"/>
        <end position="466"/>
    </location>
</feature>
<feature type="compositionally biased region" description="Polar residues" evidence="1">
    <location>
        <begin position="401"/>
        <end position="412"/>
    </location>
</feature>
<dbReference type="PANTHER" id="PTHR23159:SF31">
    <property type="entry name" value="CENTROSOME-ASSOCIATED PROTEIN CEP250 ISOFORM X1"/>
    <property type="match status" value="1"/>
</dbReference>
<organism evidence="2 3">
    <name type="scientific">Gymnopilus dilepis</name>
    <dbReference type="NCBI Taxonomy" id="231916"/>
    <lineage>
        <taxon>Eukaryota</taxon>
        <taxon>Fungi</taxon>
        <taxon>Dikarya</taxon>
        <taxon>Basidiomycota</taxon>
        <taxon>Agaricomycotina</taxon>
        <taxon>Agaricomycetes</taxon>
        <taxon>Agaricomycetidae</taxon>
        <taxon>Agaricales</taxon>
        <taxon>Agaricineae</taxon>
        <taxon>Hymenogastraceae</taxon>
        <taxon>Gymnopilus</taxon>
    </lineage>
</organism>
<dbReference type="STRING" id="231916.A0A409XWV3"/>
<feature type="compositionally biased region" description="Low complexity" evidence="1">
    <location>
        <begin position="686"/>
        <end position="695"/>
    </location>
</feature>
<protein>
    <recommendedName>
        <fullName evidence="4">F-box domain-containing protein</fullName>
    </recommendedName>
</protein>
<dbReference type="OrthoDB" id="3068172at2759"/>
<proteinExistence type="predicted"/>
<dbReference type="EMBL" id="NHYE01001431">
    <property type="protein sequence ID" value="PPQ95213.1"/>
    <property type="molecule type" value="Genomic_DNA"/>
</dbReference>
<feature type="compositionally biased region" description="Low complexity" evidence="1">
    <location>
        <begin position="778"/>
        <end position="793"/>
    </location>
</feature>
<feature type="compositionally biased region" description="Pro residues" evidence="1">
    <location>
        <begin position="509"/>
        <end position="518"/>
    </location>
</feature>
<feature type="compositionally biased region" description="Low complexity" evidence="1">
    <location>
        <begin position="365"/>
        <end position="379"/>
    </location>
</feature>
<evidence type="ECO:0000313" key="2">
    <source>
        <dbReference type="EMBL" id="PPQ95213.1"/>
    </source>
</evidence>
<dbReference type="PANTHER" id="PTHR23159">
    <property type="entry name" value="CENTROSOMAL PROTEIN 2"/>
    <property type="match status" value="1"/>
</dbReference>
<feature type="compositionally biased region" description="Basic and acidic residues" evidence="1">
    <location>
        <begin position="230"/>
        <end position="245"/>
    </location>
</feature>
<feature type="compositionally biased region" description="Gly residues" evidence="1">
    <location>
        <begin position="467"/>
        <end position="476"/>
    </location>
</feature>
<evidence type="ECO:0000313" key="3">
    <source>
        <dbReference type="Proteomes" id="UP000284706"/>
    </source>
</evidence>
<feature type="compositionally biased region" description="Basic and acidic residues" evidence="1">
    <location>
        <begin position="155"/>
        <end position="166"/>
    </location>
</feature>
<evidence type="ECO:0000256" key="1">
    <source>
        <dbReference type="SAM" id="MobiDB-lite"/>
    </source>
</evidence>
<feature type="compositionally biased region" description="Polar residues" evidence="1">
    <location>
        <begin position="761"/>
        <end position="777"/>
    </location>
</feature>
<feature type="region of interest" description="Disordered" evidence="1">
    <location>
        <begin position="299"/>
        <end position="872"/>
    </location>
</feature>
<evidence type="ECO:0008006" key="4">
    <source>
        <dbReference type="Google" id="ProtNLM"/>
    </source>
</evidence>
<reference evidence="2 3" key="1">
    <citation type="journal article" date="2018" name="Evol. Lett.">
        <title>Horizontal gene cluster transfer increased hallucinogenic mushroom diversity.</title>
        <authorList>
            <person name="Reynolds H.T."/>
            <person name="Vijayakumar V."/>
            <person name="Gluck-Thaler E."/>
            <person name="Korotkin H.B."/>
            <person name="Matheny P.B."/>
            <person name="Slot J.C."/>
        </authorList>
    </citation>
    <scope>NUCLEOTIDE SEQUENCE [LARGE SCALE GENOMIC DNA]</scope>
    <source>
        <strain evidence="2 3">SRW20</strain>
    </source>
</reference>
<keyword evidence="3" id="KW-1185">Reference proteome</keyword>
<sequence length="1408" mass="150433">MERSASKGCSPSIAPSHRSGAYPPAQESYKGSDGERAGSDSSDRRKGKERESYYRDEDRDRDRGFSTRSGAATPIERSRSNAYGAPPMSKTPSIASHHPGNEMSTSDWNAYPPMPGSMPHSRAPSVHAQSRTASVYGGAADQPPVPDFSGPPRSAIDEQRHSHLFDAPRTPPSAAFDTAPDGPTSQFHQEPVQERAKTPSAPEQEDRPKTPFATETSAPADFGASSAFLDRPKSGVEGSFLERPKSAFGGAQHSVFGDSPPPAMFGDTGPAADIAAPNSLFGDPPASVVGEPVTAATDSWGFPATTTTPVAESPAATTKSGKKKKKNATGQSTPASGLASRASPLLGFDGSPGHQPVEANLLGEPVVATAADTAPAAAPGGLWGSKNPSPLGQGKHLSPLNPASQISHNASPSAAKEDLAWGSNANDLGTAAGGDSWGMNTNDDGAAATGGTWGADTNDSGVAASGDGWGSGGGWGSAAAPELQTNATEGNGWGSIPLDSQPTQERAPSPQPPPPAPIEEPVVDEFKEATTSGKKKKKKGSATTTPGKSPAAEKAELERQAAEAEAERLREEKEKAEKAEEEKLQKELEELQKAQKEEQERLEKEEKEKKEQEEKDQKEKEEKERKEQEERDKKEKEEQQQAAFSAPTSLFGNSAPITSGGLFSSSSLNPPDKPWLLTDTGGGDDSWGMGSWGATSKKKKGSKATTPVSSKPSVFGSGTGWGFGSSSFGASWETPNAAPSPNHAPAELPATETTGLFEFSSGPNISLSLGNGLTDNQPAPKAPSRAASPAPAADTENKEASGSPAAVGTPMPETADSGEVAEGGEGGEEAAAPEAEADEPEAAGGGSSKKKKKKKDKGGAGGNDANNEVTSPSCTLYDEDSFLEIHQWQSGCRGKFQSASTPCGQLFLQSSCNILMNASNDSPFYSIPLEIASSIFHLALSKPPPLSLPALPFSGEEVGGSHTSPFLLGAVCRSWRQTIWTSPVLWSTITCKLCQLPSTEYIEIMQGWLKRSGCYPLTISIYDRNPSLGQILVKDPVVNSLIELFNQYSERWQTLDVFLPSELLSLFCKDRPKPPMLRTLIILASDGSFNCHLDLKKATPRALKLSAHPRFDSIEIIWSKLSQVELWYTPTKQLLQLLAWAPRLELLKIVKIEGDCSPSHAILHDHLRSIFLKPLVYYCRSGPLLSPKLAFEFFLDAVIFPRLETFHYEGYGSLPSSMLTSLFKRSQCSLLSFSARYGHTGRHGDLMDLLEAIPTVRRLDLMSSGESRNMSKLLRRLVRTIHPTQKNLFLPDLEFLNVFAGVSISWDALAQIFEPVPSLSSPNHRPLQTIQLGLDSCNILSPISWCIDKTLLPRFLAIKDAGFNIQFYCKVAVDKFERLDLLAQSVAHYACLDQAEGYMSATLGSLTL</sequence>
<dbReference type="InParanoid" id="A0A409XWV3"/>
<feature type="region of interest" description="Disordered" evidence="1">
    <location>
        <begin position="1"/>
        <end position="278"/>
    </location>
</feature>
<feature type="compositionally biased region" description="Basic and acidic residues" evidence="1">
    <location>
        <begin position="551"/>
        <end position="639"/>
    </location>
</feature>
<name>A0A409XWV3_9AGAR</name>
<gene>
    <name evidence="2" type="ORF">CVT26_014904</name>
</gene>
<feature type="compositionally biased region" description="Polar residues" evidence="1">
    <location>
        <begin position="646"/>
        <end position="669"/>
    </location>
</feature>
<accession>A0A409XWV3</accession>
<feature type="compositionally biased region" description="Basic and acidic residues" evidence="1">
    <location>
        <begin position="30"/>
        <end position="65"/>
    </location>
</feature>
<dbReference type="Proteomes" id="UP000284706">
    <property type="component" value="Unassembled WGS sequence"/>
</dbReference>